<protein>
    <recommendedName>
        <fullName evidence="3">Phage head morphogenesis domain-containing protein</fullName>
    </recommendedName>
</protein>
<dbReference type="OrthoDB" id="3267958at2"/>
<gene>
    <name evidence="1" type="ORF">E1269_21370</name>
</gene>
<evidence type="ECO:0008006" key="3">
    <source>
        <dbReference type="Google" id="ProtNLM"/>
    </source>
</evidence>
<organism evidence="1 2">
    <name type="scientific">Jiangella asiatica</name>
    <dbReference type="NCBI Taxonomy" id="2530372"/>
    <lineage>
        <taxon>Bacteria</taxon>
        <taxon>Bacillati</taxon>
        <taxon>Actinomycetota</taxon>
        <taxon>Actinomycetes</taxon>
        <taxon>Jiangellales</taxon>
        <taxon>Jiangellaceae</taxon>
        <taxon>Jiangella</taxon>
    </lineage>
</organism>
<keyword evidence="2" id="KW-1185">Reference proteome</keyword>
<proteinExistence type="predicted"/>
<dbReference type="AlphaFoldDB" id="A0A4R5CWC7"/>
<accession>A0A4R5CWC7</accession>
<dbReference type="Proteomes" id="UP000294739">
    <property type="component" value="Unassembled WGS sequence"/>
</dbReference>
<evidence type="ECO:0000313" key="1">
    <source>
        <dbReference type="EMBL" id="TDE02844.1"/>
    </source>
</evidence>
<reference evidence="1 2" key="1">
    <citation type="submission" date="2019-03" db="EMBL/GenBank/DDBJ databases">
        <title>Draft genome sequences of novel Actinobacteria.</title>
        <authorList>
            <person name="Sahin N."/>
            <person name="Ay H."/>
            <person name="Saygin H."/>
        </authorList>
    </citation>
    <scope>NUCLEOTIDE SEQUENCE [LARGE SCALE GENOMIC DNA]</scope>
    <source>
        <strain evidence="1 2">5K138</strain>
    </source>
</reference>
<name>A0A4R5CWC7_9ACTN</name>
<comment type="caution">
    <text evidence="1">The sequence shown here is derived from an EMBL/GenBank/DDBJ whole genome shotgun (WGS) entry which is preliminary data.</text>
</comment>
<sequence length="291" mass="31874">MATLSRSRERYAQRQRLSNAVAAEGRRTWRQLDARDVTGSWRSLVPQLLITLSGAQLAAAQGSDEYVGAALAEQGIQADPIAEVVPRRLAGRASDGRQLDSLLDEPRITTLTALSRGATVPRALASGWAELEMILRTQIADAGRVADGLSTFARPGVGYVRMVQGKTCGRCAALAGKWFRSNQGFRRHPRCDCVHIPSRENVAGDLTTSPRRYFDSLDQADQNRLFGKANARAIRDGADPIPVMNASMRHGGVYTTASGRRGVSPVPEQIYQQAENRADAIRQLRLYGYIR</sequence>
<dbReference type="EMBL" id="SMKZ01000034">
    <property type="protein sequence ID" value="TDE02844.1"/>
    <property type="molecule type" value="Genomic_DNA"/>
</dbReference>
<dbReference type="RefSeq" id="WP_131898295.1">
    <property type="nucleotide sequence ID" value="NZ_SMKZ01000034.1"/>
</dbReference>
<dbReference type="InParanoid" id="A0A4R5CWC7"/>
<evidence type="ECO:0000313" key="2">
    <source>
        <dbReference type="Proteomes" id="UP000294739"/>
    </source>
</evidence>